<dbReference type="RefSeq" id="XP_007771863.1">
    <property type="nucleotide sequence ID" value="XM_007773673.1"/>
</dbReference>
<organism evidence="2 3">
    <name type="scientific">Coniophora puteana (strain RWD-64-598)</name>
    <name type="common">Brown rot fungus</name>
    <dbReference type="NCBI Taxonomy" id="741705"/>
    <lineage>
        <taxon>Eukaryota</taxon>
        <taxon>Fungi</taxon>
        <taxon>Dikarya</taxon>
        <taxon>Basidiomycota</taxon>
        <taxon>Agaricomycotina</taxon>
        <taxon>Agaricomycetes</taxon>
        <taxon>Agaricomycetidae</taxon>
        <taxon>Boletales</taxon>
        <taxon>Coniophorineae</taxon>
        <taxon>Coniophoraceae</taxon>
        <taxon>Coniophora</taxon>
    </lineage>
</organism>
<dbReference type="InterPro" id="IPR039127">
    <property type="entry name" value="Trm112"/>
</dbReference>
<dbReference type="GO" id="GO:0070476">
    <property type="term" value="P:rRNA (guanine-N7)-methylation"/>
    <property type="evidence" value="ECO:0007669"/>
    <property type="project" value="TreeGrafter"/>
</dbReference>
<evidence type="ECO:0000313" key="2">
    <source>
        <dbReference type="EMBL" id="EIW77654.1"/>
    </source>
</evidence>
<comment type="caution">
    <text evidence="2">The sequence shown here is derived from an EMBL/GenBank/DDBJ whole genome shotgun (WGS) entry which is preliminary data.</text>
</comment>
<dbReference type="InterPro" id="IPR005651">
    <property type="entry name" value="Trm112-like"/>
</dbReference>
<reference evidence="3" key="1">
    <citation type="journal article" date="2012" name="Science">
        <title>The Paleozoic origin of enzymatic lignin decomposition reconstructed from 31 fungal genomes.</title>
        <authorList>
            <person name="Floudas D."/>
            <person name="Binder M."/>
            <person name="Riley R."/>
            <person name="Barry K."/>
            <person name="Blanchette R.A."/>
            <person name="Henrissat B."/>
            <person name="Martinez A.T."/>
            <person name="Otillar R."/>
            <person name="Spatafora J.W."/>
            <person name="Yadav J.S."/>
            <person name="Aerts A."/>
            <person name="Benoit I."/>
            <person name="Boyd A."/>
            <person name="Carlson A."/>
            <person name="Copeland A."/>
            <person name="Coutinho P.M."/>
            <person name="de Vries R.P."/>
            <person name="Ferreira P."/>
            <person name="Findley K."/>
            <person name="Foster B."/>
            <person name="Gaskell J."/>
            <person name="Glotzer D."/>
            <person name="Gorecki P."/>
            <person name="Heitman J."/>
            <person name="Hesse C."/>
            <person name="Hori C."/>
            <person name="Igarashi K."/>
            <person name="Jurgens J.A."/>
            <person name="Kallen N."/>
            <person name="Kersten P."/>
            <person name="Kohler A."/>
            <person name="Kuees U."/>
            <person name="Kumar T.K.A."/>
            <person name="Kuo A."/>
            <person name="LaButti K."/>
            <person name="Larrondo L.F."/>
            <person name="Lindquist E."/>
            <person name="Ling A."/>
            <person name="Lombard V."/>
            <person name="Lucas S."/>
            <person name="Lundell T."/>
            <person name="Martin R."/>
            <person name="McLaughlin D.J."/>
            <person name="Morgenstern I."/>
            <person name="Morin E."/>
            <person name="Murat C."/>
            <person name="Nagy L.G."/>
            <person name="Nolan M."/>
            <person name="Ohm R.A."/>
            <person name="Patyshakuliyeva A."/>
            <person name="Rokas A."/>
            <person name="Ruiz-Duenas F.J."/>
            <person name="Sabat G."/>
            <person name="Salamov A."/>
            <person name="Samejima M."/>
            <person name="Schmutz J."/>
            <person name="Slot J.C."/>
            <person name="St John F."/>
            <person name="Stenlid J."/>
            <person name="Sun H."/>
            <person name="Sun S."/>
            <person name="Syed K."/>
            <person name="Tsang A."/>
            <person name="Wiebenga A."/>
            <person name="Young D."/>
            <person name="Pisabarro A."/>
            <person name="Eastwood D.C."/>
            <person name="Martin F."/>
            <person name="Cullen D."/>
            <person name="Grigoriev I.V."/>
            <person name="Hibbett D.S."/>
        </authorList>
    </citation>
    <scope>NUCLEOTIDE SEQUENCE [LARGE SCALE GENOMIC DNA]</scope>
    <source>
        <strain evidence="3">RWD-64-598 SS2</strain>
    </source>
</reference>
<dbReference type="PANTHER" id="PTHR12773:SF0">
    <property type="entry name" value="MULTIFUNCTIONAL METHYLTRANSFERASE SUBUNIT TRM112-LIKE PROTEIN"/>
    <property type="match status" value="1"/>
</dbReference>
<dbReference type="OrthoDB" id="2187549at2759"/>
<sequence>MHLITHNLLARNAKGCTTNSFPLAFRDAHGQVEIQEQDINPDFVCNVLPRLEWKALIDAACQVGDESLPAEQPNMTDDELVQKLHYVLMEIHITEGAMVCSNCEHICPISNSIPNSKPDPKDSMEYFSTLPVAHLADMTDGNGHVMYGANSVAKKRARVD</sequence>
<name>A0A5M3MFV9_CONPW</name>
<dbReference type="Proteomes" id="UP000053558">
    <property type="component" value="Unassembled WGS sequence"/>
</dbReference>
<gene>
    <name evidence="2" type="ORF">CONPUDRAFT_75483</name>
</gene>
<dbReference type="KEGG" id="cput:CONPUDRAFT_75483"/>
<evidence type="ECO:0000313" key="3">
    <source>
        <dbReference type="Proteomes" id="UP000053558"/>
    </source>
</evidence>
<evidence type="ECO:0000256" key="1">
    <source>
        <dbReference type="ARBA" id="ARBA00007980"/>
    </source>
</evidence>
<dbReference type="PANTHER" id="PTHR12773">
    <property type="entry name" value="UPF0315 PROTEIN-RELATED"/>
    <property type="match status" value="1"/>
</dbReference>
<dbReference type="Pfam" id="PF03966">
    <property type="entry name" value="Trm112p"/>
    <property type="match status" value="1"/>
</dbReference>
<dbReference type="Gene3D" id="2.20.25.10">
    <property type="match status" value="1"/>
</dbReference>
<keyword evidence="3" id="KW-1185">Reference proteome</keyword>
<accession>A0A5M3MFV9</accession>
<proteinExistence type="inferred from homology"/>
<protein>
    <submittedName>
        <fullName evidence="2">Trm112p-domain-containing protein</fullName>
    </submittedName>
</protein>
<dbReference type="GO" id="GO:0046982">
    <property type="term" value="F:protein heterodimerization activity"/>
    <property type="evidence" value="ECO:0007669"/>
    <property type="project" value="InterPro"/>
</dbReference>
<dbReference type="EMBL" id="JH711583">
    <property type="protein sequence ID" value="EIW77654.1"/>
    <property type="molecule type" value="Genomic_DNA"/>
</dbReference>
<comment type="similarity">
    <text evidence="1">Belongs to the TRM112 family.</text>
</comment>
<dbReference type="GO" id="GO:0030488">
    <property type="term" value="P:tRNA methylation"/>
    <property type="evidence" value="ECO:0007669"/>
    <property type="project" value="TreeGrafter"/>
</dbReference>
<dbReference type="AlphaFoldDB" id="A0A5M3MFV9"/>
<dbReference type="GeneID" id="19209362"/>